<evidence type="ECO:0000313" key="3">
    <source>
        <dbReference type="Proteomes" id="UP001498398"/>
    </source>
</evidence>
<keyword evidence="3" id="KW-1185">Reference proteome</keyword>
<reference evidence="2 3" key="1">
    <citation type="submission" date="2024-01" db="EMBL/GenBank/DDBJ databases">
        <title>A draft genome for the cacao thread blight pathogen Marasmiellus scandens.</title>
        <authorList>
            <person name="Baruah I.K."/>
            <person name="Leung J."/>
            <person name="Bukari Y."/>
            <person name="Amoako-Attah I."/>
            <person name="Meinhardt L.W."/>
            <person name="Bailey B.A."/>
            <person name="Cohen S.P."/>
        </authorList>
    </citation>
    <scope>NUCLEOTIDE SEQUENCE [LARGE SCALE GENOMIC DNA]</scope>
    <source>
        <strain evidence="2 3">GH-19</strain>
    </source>
</reference>
<comment type="caution">
    <text evidence="2">The sequence shown here is derived from an EMBL/GenBank/DDBJ whole genome shotgun (WGS) entry which is preliminary data.</text>
</comment>
<name>A0ABR1JXS5_9AGAR</name>
<dbReference type="EMBL" id="JBANRG010000003">
    <property type="protein sequence ID" value="KAK7468533.1"/>
    <property type="molecule type" value="Genomic_DNA"/>
</dbReference>
<accession>A0ABR1JXS5</accession>
<sequence length="132" mass="13838">MPSTQTTTAITPEHSKVPAPAVRLNDASEKAGTAKVIETNDSEAPAKKKGSKEAKTAPGDRNIEKTKGGKARKGAQNTSPDGTINNTQVRPKQVKGSKKGTATAADKEFDILADITNAYHGAAIHRQGVVQH</sequence>
<feature type="region of interest" description="Disordered" evidence="1">
    <location>
        <begin position="1"/>
        <end position="103"/>
    </location>
</feature>
<organism evidence="2 3">
    <name type="scientific">Marasmiellus scandens</name>
    <dbReference type="NCBI Taxonomy" id="2682957"/>
    <lineage>
        <taxon>Eukaryota</taxon>
        <taxon>Fungi</taxon>
        <taxon>Dikarya</taxon>
        <taxon>Basidiomycota</taxon>
        <taxon>Agaricomycotina</taxon>
        <taxon>Agaricomycetes</taxon>
        <taxon>Agaricomycetidae</taxon>
        <taxon>Agaricales</taxon>
        <taxon>Marasmiineae</taxon>
        <taxon>Omphalotaceae</taxon>
        <taxon>Marasmiellus</taxon>
    </lineage>
</organism>
<protein>
    <submittedName>
        <fullName evidence="2">Uncharacterized protein</fullName>
    </submittedName>
</protein>
<evidence type="ECO:0000256" key="1">
    <source>
        <dbReference type="SAM" id="MobiDB-lite"/>
    </source>
</evidence>
<feature type="compositionally biased region" description="Polar residues" evidence="1">
    <location>
        <begin position="75"/>
        <end position="90"/>
    </location>
</feature>
<dbReference type="Proteomes" id="UP001498398">
    <property type="component" value="Unassembled WGS sequence"/>
</dbReference>
<gene>
    <name evidence="2" type="ORF">VKT23_003038</name>
</gene>
<proteinExistence type="predicted"/>
<evidence type="ECO:0000313" key="2">
    <source>
        <dbReference type="EMBL" id="KAK7468533.1"/>
    </source>
</evidence>
<feature type="compositionally biased region" description="Polar residues" evidence="1">
    <location>
        <begin position="1"/>
        <end position="10"/>
    </location>
</feature>